<proteinExistence type="predicted"/>
<dbReference type="InterPro" id="IPR013083">
    <property type="entry name" value="Znf_RING/FYVE/PHD"/>
</dbReference>
<dbReference type="PROSITE" id="PS50271">
    <property type="entry name" value="ZF_UBP"/>
    <property type="match status" value="1"/>
</dbReference>
<dbReference type="OrthoDB" id="120315at2"/>
<evidence type="ECO:0000313" key="2">
    <source>
        <dbReference type="EMBL" id="PHQ50479.1"/>
    </source>
</evidence>
<organism evidence="2 3">
    <name type="scientific">Streptomyces cinnamoneus</name>
    <name type="common">Streptoverticillium cinnamoneum</name>
    <dbReference type="NCBI Taxonomy" id="53446"/>
    <lineage>
        <taxon>Bacteria</taxon>
        <taxon>Bacillati</taxon>
        <taxon>Actinomycetota</taxon>
        <taxon>Actinomycetes</taxon>
        <taxon>Kitasatosporales</taxon>
        <taxon>Streptomycetaceae</taxon>
        <taxon>Streptomyces</taxon>
        <taxon>Streptomyces cinnamoneus group</taxon>
    </lineage>
</organism>
<reference evidence="2 3" key="1">
    <citation type="journal article" date="2017" name="Biochemistry">
        <title>Identification of the Biosynthetic Pathway for the Antibiotic Bicyclomycin.</title>
        <authorList>
            <person name="Patteson J."/>
            <person name="Cai W."/>
            <person name="Johnson R.A."/>
            <person name="Santa Maria K."/>
            <person name="Li B."/>
        </authorList>
    </citation>
    <scope>NUCLEOTIDE SEQUENCE [LARGE SCALE GENOMIC DNA]</scope>
    <source>
        <strain evidence="2 3">ATCC 21532</strain>
    </source>
</reference>
<name>A0A2G1XH63_STRCJ</name>
<dbReference type="Gene3D" id="3.30.40.10">
    <property type="entry name" value="Zinc/RING finger domain, C3HC4 (zinc finger)"/>
    <property type="match status" value="1"/>
</dbReference>
<dbReference type="AlphaFoldDB" id="A0A2G1XH63"/>
<evidence type="ECO:0000313" key="3">
    <source>
        <dbReference type="Proteomes" id="UP000222531"/>
    </source>
</evidence>
<comment type="caution">
    <text evidence="2">The sequence shown here is derived from an EMBL/GenBank/DDBJ whole genome shotgun (WGS) entry which is preliminary data.</text>
</comment>
<dbReference type="GO" id="GO:0008270">
    <property type="term" value="F:zinc ion binding"/>
    <property type="evidence" value="ECO:0007669"/>
    <property type="project" value="InterPro"/>
</dbReference>
<dbReference type="EMBL" id="NHZO01000148">
    <property type="protein sequence ID" value="PHQ50479.1"/>
    <property type="molecule type" value="Genomic_DNA"/>
</dbReference>
<gene>
    <name evidence="2" type="ORF">BLA24_16710</name>
</gene>
<dbReference type="SUPFAM" id="SSF57850">
    <property type="entry name" value="RING/U-box"/>
    <property type="match status" value="1"/>
</dbReference>
<feature type="domain" description="UBP-type" evidence="1">
    <location>
        <begin position="20"/>
        <end position="115"/>
    </location>
</feature>
<keyword evidence="3" id="KW-1185">Reference proteome</keyword>
<sequence>MSEPRTWQVAADVEGRRTDRDCTHLGELREVRPSTTEGCEDCLRIGGTWVHLRECLACGHVSCCDSSPHRHASAHARGTPGHDVARSFEPGEDWAWCYTDELLLVPGGGSGGGTA</sequence>
<dbReference type="Pfam" id="PF02148">
    <property type="entry name" value="zf-UBP"/>
    <property type="match status" value="1"/>
</dbReference>
<dbReference type="Proteomes" id="UP000222531">
    <property type="component" value="Unassembled WGS sequence"/>
</dbReference>
<dbReference type="RefSeq" id="WP_099199780.1">
    <property type="nucleotide sequence ID" value="NZ_JBIRXA010000013.1"/>
</dbReference>
<protein>
    <recommendedName>
        <fullName evidence="1">UBP-type domain-containing protein</fullName>
    </recommendedName>
</protein>
<evidence type="ECO:0000259" key="1">
    <source>
        <dbReference type="PROSITE" id="PS50271"/>
    </source>
</evidence>
<accession>A0A2G1XH63</accession>
<dbReference type="InterPro" id="IPR001607">
    <property type="entry name" value="Znf_UBP"/>
</dbReference>